<organism evidence="4 5">
    <name type="scientific">Halocaridina rubra</name>
    <name type="common">Hawaiian red shrimp</name>
    <dbReference type="NCBI Taxonomy" id="373956"/>
    <lineage>
        <taxon>Eukaryota</taxon>
        <taxon>Metazoa</taxon>
        <taxon>Ecdysozoa</taxon>
        <taxon>Arthropoda</taxon>
        <taxon>Crustacea</taxon>
        <taxon>Multicrustacea</taxon>
        <taxon>Malacostraca</taxon>
        <taxon>Eumalacostraca</taxon>
        <taxon>Eucarida</taxon>
        <taxon>Decapoda</taxon>
        <taxon>Pleocyemata</taxon>
        <taxon>Caridea</taxon>
        <taxon>Atyoidea</taxon>
        <taxon>Atyidae</taxon>
        <taxon>Halocaridina</taxon>
    </lineage>
</organism>
<accession>A0AAN9A3U6</accession>
<evidence type="ECO:0000313" key="4">
    <source>
        <dbReference type="EMBL" id="KAK7068512.1"/>
    </source>
</evidence>
<evidence type="ECO:0000256" key="1">
    <source>
        <dbReference type="ARBA" id="ARBA00022460"/>
    </source>
</evidence>
<dbReference type="GO" id="GO:0005615">
    <property type="term" value="C:extracellular space"/>
    <property type="evidence" value="ECO:0007669"/>
    <property type="project" value="TreeGrafter"/>
</dbReference>
<dbReference type="AlphaFoldDB" id="A0AAN9A3U6"/>
<keyword evidence="5" id="KW-1185">Reference proteome</keyword>
<feature type="chain" id="PRO_5042995020" evidence="3">
    <location>
        <begin position="22"/>
        <end position="95"/>
    </location>
</feature>
<dbReference type="PROSITE" id="PS51257">
    <property type="entry name" value="PROKAR_LIPOPROTEIN"/>
    <property type="match status" value="1"/>
</dbReference>
<dbReference type="PANTHER" id="PTHR12236:SF79">
    <property type="entry name" value="CUTICULAR PROTEIN 50CB-RELATED"/>
    <property type="match status" value="1"/>
</dbReference>
<dbReference type="InterPro" id="IPR000618">
    <property type="entry name" value="Insect_cuticle"/>
</dbReference>
<dbReference type="Proteomes" id="UP001381693">
    <property type="component" value="Unassembled WGS sequence"/>
</dbReference>
<gene>
    <name evidence="4" type="ORF">SK128_014195</name>
</gene>
<dbReference type="Pfam" id="PF00379">
    <property type="entry name" value="Chitin_bind_4"/>
    <property type="match status" value="1"/>
</dbReference>
<name>A0AAN9A3U6_HALRR</name>
<comment type="caution">
    <text evidence="4">The sequence shown here is derived from an EMBL/GenBank/DDBJ whole genome shotgun (WGS) entry which is preliminary data.</text>
</comment>
<feature type="signal peptide" evidence="3">
    <location>
        <begin position="1"/>
        <end position="21"/>
    </location>
</feature>
<dbReference type="InterPro" id="IPR051217">
    <property type="entry name" value="Insect_Cuticle_Struc_Prot"/>
</dbReference>
<keyword evidence="1 2" id="KW-0193">Cuticle</keyword>
<dbReference type="PROSITE" id="PS51155">
    <property type="entry name" value="CHIT_BIND_RR_2"/>
    <property type="match status" value="1"/>
</dbReference>
<protein>
    <submittedName>
        <fullName evidence="4">Uncharacterized protein</fullName>
    </submittedName>
</protein>
<proteinExistence type="predicted"/>
<dbReference type="GO" id="GO:0042302">
    <property type="term" value="F:structural constituent of cuticle"/>
    <property type="evidence" value="ECO:0007669"/>
    <property type="project" value="UniProtKB-UniRule"/>
</dbReference>
<evidence type="ECO:0000256" key="2">
    <source>
        <dbReference type="PROSITE-ProRule" id="PRU00497"/>
    </source>
</evidence>
<evidence type="ECO:0000313" key="5">
    <source>
        <dbReference type="Proteomes" id="UP001381693"/>
    </source>
</evidence>
<evidence type="ECO:0000256" key="3">
    <source>
        <dbReference type="SAM" id="SignalP"/>
    </source>
</evidence>
<dbReference type="GO" id="GO:0031012">
    <property type="term" value="C:extracellular matrix"/>
    <property type="evidence" value="ECO:0007669"/>
    <property type="project" value="TreeGrafter"/>
</dbReference>
<reference evidence="4 5" key="1">
    <citation type="submission" date="2023-11" db="EMBL/GenBank/DDBJ databases">
        <title>Halocaridina rubra genome assembly.</title>
        <authorList>
            <person name="Smith C."/>
        </authorList>
    </citation>
    <scope>NUCLEOTIDE SEQUENCE [LARGE SCALE GENOMIC DNA]</scope>
    <source>
        <strain evidence="4">EP-1</strain>
        <tissue evidence="4">Whole</tissue>
    </source>
</reference>
<dbReference type="PANTHER" id="PTHR12236">
    <property type="entry name" value="STRUCTURAL CONTITUENT OF CUTICLE"/>
    <property type="match status" value="1"/>
</dbReference>
<sequence>MAYSKVLALCVLMAVAGCVLCAPQLQQPFPTSIPRYEFGYEVKAPEYGNDFAHAENRDGDSTSGQYRVLLPDGRTQIVSYTVVGDSGYVAQVSYQ</sequence>
<dbReference type="EMBL" id="JAXCGZ010017214">
    <property type="protein sequence ID" value="KAK7068512.1"/>
    <property type="molecule type" value="Genomic_DNA"/>
</dbReference>
<keyword evidence="3" id="KW-0732">Signal</keyword>